<evidence type="ECO:0000256" key="4">
    <source>
        <dbReference type="PROSITE-ProRule" id="PRU00027"/>
    </source>
</evidence>
<keyword evidence="11" id="KW-1185">Reference proteome</keyword>
<evidence type="ECO:0000259" key="6">
    <source>
        <dbReference type="PROSITE" id="PS50808"/>
    </source>
</evidence>
<dbReference type="EMBL" id="CAJOBC010093881">
    <property type="protein sequence ID" value="CAF4420531.1"/>
    <property type="molecule type" value="Genomic_DNA"/>
</dbReference>
<dbReference type="SMART" id="SM00614">
    <property type="entry name" value="ZnF_BED"/>
    <property type="match status" value="1"/>
</dbReference>
<evidence type="ECO:0000313" key="10">
    <source>
        <dbReference type="EMBL" id="CAF4420531.1"/>
    </source>
</evidence>
<comment type="caution">
    <text evidence="8">The sequence shown here is derived from an EMBL/GenBank/DDBJ whole genome shotgun (WGS) entry which is preliminary data.</text>
</comment>
<evidence type="ECO:0000256" key="1">
    <source>
        <dbReference type="ARBA" id="ARBA00022723"/>
    </source>
</evidence>
<evidence type="ECO:0000313" key="9">
    <source>
        <dbReference type="EMBL" id="CAF4329917.1"/>
    </source>
</evidence>
<dbReference type="PROSITE" id="PS50808">
    <property type="entry name" value="ZF_BED"/>
    <property type="match status" value="1"/>
</dbReference>
<reference evidence="8" key="1">
    <citation type="submission" date="2021-02" db="EMBL/GenBank/DDBJ databases">
        <authorList>
            <person name="Nowell W R."/>
        </authorList>
    </citation>
    <scope>NUCLEOTIDE SEQUENCE</scope>
</reference>
<dbReference type="Proteomes" id="UP000677228">
    <property type="component" value="Unassembled WGS sequence"/>
</dbReference>
<dbReference type="Pfam" id="PF02892">
    <property type="entry name" value="zf-BED"/>
    <property type="match status" value="1"/>
</dbReference>
<dbReference type="GO" id="GO:0008270">
    <property type="term" value="F:zinc ion binding"/>
    <property type="evidence" value="ECO:0007669"/>
    <property type="project" value="UniProtKB-KW"/>
</dbReference>
<evidence type="ECO:0000256" key="3">
    <source>
        <dbReference type="ARBA" id="ARBA00022833"/>
    </source>
</evidence>
<dbReference type="EMBL" id="CAJOBA010061279">
    <property type="protein sequence ID" value="CAF4329917.1"/>
    <property type="molecule type" value="Genomic_DNA"/>
</dbReference>
<gene>
    <name evidence="8" type="ORF">GPM918_LOCUS39658</name>
    <name evidence="7" type="ORF">OVA965_LOCUS38803</name>
    <name evidence="10" type="ORF">SRO942_LOCUS40549</name>
    <name evidence="9" type="ORF">TMI583_LOCUS40019</name>
</gene>
<proteinExistence type="predicted"/>
<dbReference type="GO" id="GO:0003677">
    <property type="term" value="F:DNA binding"/>
    <property type="evidence" value="ECO:0007669"/>
    <property type="project" value="InterPro"/>
</dbReference>
<feature type="region of interest" description="Disordered" evidence="5">
    <location>
        <begin position="1"/>
        <end position="50"/>
    </location>
</feature>
<dbReference type="EMBL" id="CAJNOQ010028146">
    <property type="protein sequence ID" value="CAF1559229.1"/>
    <property type="molecule type" value="Genomic_DNA"/>
</dbReference>
<keyword evidence="1" id="KW-0479">Metal-binding</keyword>
<evidence type="ECO:0000256" key="5">
    <source>
        <dbReference type="SAM" id="MobiDB-lite"/>
    </source>
</evidence>
<evidence type="ECO:0000313" key="8">
    <source>
        <dbReference type="EMBL" id="CAF1559229.1"/>
    </source>
</evidence>
<keyword evidence="3" id="KW-0862">Zinc</keyword>
<evidence type="ECO:0000256" key="2">
    <source>
        <dbReference type="ARBA" id="ARBA00022771"/>
    </source>
</evidence>
<dbReference type="EMBL" id="CAJNOK010038945">
    <property type="protein sequence ID" value="CAF1541526.1"/>
    <property type="molecule type" value="Genomic_DNA"/>
</dbReference>
<feature type="compositionally biased region" description="Basic residues" evidence="5">
    <location>
        <begin position="1"/>
        <end position="10"/>
    </location>
</feature>
<evidence type="ECO:0000313" key="7">
    <source>
        <dbReference type="EMBL" id="CAF1541526.1"/>
    </source>
</evidence>
<dbReference type="Proteomes" id="UP000682733">
    <property type="component" value="Unassembled WGS sequence"/>
</dbReference>
<feature type="compositionally biased region" description="Basic residues" evidence="5">
    <location>
        <begin position="19"/>
        <end position="30"/>
    </location>
</feature>
<protein>
    <recommendedName>
        <fullName evidence="6">BED-type domain-containing protein</fullName>
    </recommendedName>
</protein>
<feature type="non-terminal residue" evidence="8">
    <location>
        <position position="187"/>
    </location>
</feature>
<accession>A0A815XM06</accession>
<keyword evidence="2 4" id="KW-0863">Zinc-finger</keyword>
<dbReference type="InterPro" id="IPR003656">
    <property type="entry name" value="Znf_BED"/>
</dbReference>
<feature type="domain" description="BED-type" evidence="6">
    <location>
        <begin position="84"/>
        <end position="130"/>
    </location>
</feature>
<name>A0A815XM06_9BILA</name>
<dbReference type="Proteomes" id="UP000663829">
    <property type="component" value="Unassembled WGS sequence"/>
</dbReference>
<organism evidence="8 11">
    <name type="scientific">Didymodactylos carnosus</name>
    <dbReference type="NCBI Taxonomy" id="1234261"/>
    <lineage>
        <taxon>Eukaryota</taxon>
        <taxon>Metazoa</taxon>
        <taxon>Spiralia</taxon>
        <taxon>Gnathifera</taxon>
        <taxon>Rotifera</taxon>
        <taxon>Eurotatoria</taxon>
        <taxon>Bdelloidea</taxon>
        <taxon>Philodinida</taxon>
        <taxon>Philodinidae</taxon>
        <taxon>Didymodactylos</taxon>
    </lineage>
</organism>
<dbReference type="Proteomes" id="UP000681722">
    <property type="component" value="Unassembled WGS sequence"/>
</dbReference>
<dbReference type="AlphaFoldDB" id="A0A815XM06"/>
<sequence length="187" mass="20882">MNNSKRKQRRQTPTPTAKRTPKKPRGKTQRQQRIFLSNSDDEGETNVPPIQTITPVASTSVQTPSLSAQTDSQLTDNEALPQQYLTSNVWQHAKRNPAGTEVTCNLCGKVLKTPCGSTTAVRSHLVKQHKLVQLILPSKQRQNSGTLPVDQKRKLHQLCIEAIIEDSRPFGDLAKPGILRLIQYFVP</sequence>
<evidence type="ECO:0000313" key="11">
    <source>
        <dbReference type="Proteomes" id="UP000663829"/>
    </source>
</evidence>